<proteinExistence type="predicted"/>
<sequence>MAAPASERTPRALVVACGALGRELVALKESTGWDTLDITCLPAIWHNHPEKIAPGLRRKLRAASGYDRVFVAYGDCGTGGEVDAVIEEFGVERIAGPHCYQFFMGTEAFTEMTDADPARFFLTDYLVRHFDRLIVKGLGLDRFPELREMYFGNYSALVYIAQTEDARLKAKAEQAAERLGLAFEYRYCGYGELQDFIEDARNGY</sequence>
<feature type="domain" description="DUF1638" evidence="1">
    <location>
        <begin position="40"/>
        <end position="196"/>
    </location>
</feature>
<evidence type="ECO:0000259" key="1">
    <source>
        <dbReference type="Pfam" id="PF07796"/>
    </source>
</evidence>
<dbReference type="KEGG" id="naci:NUH88_15395"/>
<gene>
    <name evidence="2" type="ORF">NUH88_15395</name>
</gene>
<dbReference type="EMBL" id="CP102480">
    <property type="protein sequence ID" value="UUX48785.1"/>
    <property type="molecule type" value="Genomic_DNA"/>
</dbReference>
<name>A0A9J7AQA8_9PROT</name>
<evidence type="ECO:0000313" key="3">
    <source>
        <dbReference type="Proteomes" id="UP001060336"/>
    </source>
</evidence>
<accession>A0A9J7AQA8</accession>
<keyword evidence="3" id="KW-1185">Reference proteome</keyword>
<organism evidence="2 3">
    <name type="scientific">Nisaea acidiphila</name>
    <dbReference type="NCBI Taxonomy" id="1862145"/>
    <lineage>
        <taxon>Bacteria</taxon>
        <taxon>Pseudomonadati</taxon>
        <taxon>Pseudomonadota</taxon>
        <taxon>Alphaproteobacteria</taxon>
        <taxon>Rhodospirillales</taxon>
        <taxon>Thalassobaculaceae</taxon>
        <taxon>Nisaea</taxon>
    </lineage>
</organism>
<reference evidence="2" key="1">
    <citation type="submission" date="2022-08" db="EMBL/GenBank/DDBJ databases">
        <title>Nisaea acidiphila sp. nov., isolated from a marine algal debris and emended description of the genus Nisaea Urios et al. 2008.</title>
        <authorList>
            <person name="Kwon K."/>
        </authorList>
    </citation>
    <scope>NUCLEOTIDE SEQUENCE</scope>
    <source>
        <strain evidence="2">MEBiC11861</strain>
    </source>
</reference>
<dbReference type="AlphaFoldDB" id="A0A9J7AQA8"/>
<evidence type="ECO:0000313" key="2">
    <source>
        <dbReference type="EMBL" id="UUX48785.1"/>
    </source>
</evidence>
<dbReference type="RefSeq" id="WP_257767287.1">
    <property type="nucleotide sequence ID" value="NZ_CP102480.1"/>
</dbReference>
<protein>
    <submittedName>
        <fullName evidence="2">DUF1638 domain-containing protein</fullName>
    </submittedName>
</protein>
<dbReference type="Proteomes" id="UP001060336">
    <property type="component" value="Chromosome"/>
</dbReference>
<dbReference type="Pfam" id="PF07796">
    <property type="entry name" value="DUF1638"/>
    <property type="match status" value="1"/>
</dbReference>
<dbReference type="InterPro" id="IPR012437">
    <property type="entry name" value="DUF1638"/>
</dbReference>